<dbReference type="SUPFAM" id="SSF49899">
    <property type="entry name" value="Concanavalin A-like lectins/glucanases"/>
    <property type="match status" value="1"/>
</dbReference>
<protein>
    <recommendedName>
        <fullName evidence="2">MAM domain-containing protein</fullName>
    </recommendedName>
</protein>
<name>A0A087T0C9_STEMI</name>
<dbReference type="InterPro" id="IPR013320">
    <property type="entry name" value="ConA-like_dom_sf"/>
</dbReference>
<dbReference type="Gene3D" id="2.60.120.200">
    <property type="match status" value="1"/>
</dbReference>
<dbReference type="Proteomes" id="UP000054359">
    <property type="component" value="Unassembled WGS sequence"/>
</dbReference>
<dbReference type="InterPro" id="IPR000998">
    <property type="entry name" value="MAM_dom"/>
</dbReference>
<dbReference type="PROSITE" id="PS50060">
    <property type="entry name" value="MAM_2"/>
    <property type="match status" value="1"/>
</dbReference>
<evidence type="ECO:0000313" key="3">
    <source>
        <dbReference type="EMBL" id="KFM58568.1"/>
    </source>
</evidence>
<feature type="non-terminal residue" evidence="3">
    <location>
        <position position="172"/>
    </location>
</feature>
<dbReference type="GO" id="GO:0016020">
    <property type="term" value="C:membrane"/>
    <property type="evidence" value="ECO:0007669"/>
    <property type="project" value="InterPro"/>
</dbReference>
<feature type="chain" id="PRO_5001829197" description="MAM domain-containing protein" evidence="1">
    <location>
        <begin position="23"/>
        <end position="172"/>
    </location>
</feature>
<accession>A0A087T0C9</accession>
<evidence type="ECO:0000259" key="2">
    <source>
        <dbReference type="PROSITE" id="PS50060"/>
    </source>
</evidence>
<organism evidence="3 4">
    <name type="scientific">Stegodyphus mimosarum</name>
    <name type="common">African social velvet spider</name>
    <dbReference type="NCBI Taxonomy" id="407821"/>
    <lineage>
        <taxon>Eukaryota</taxon>
        <taxon>Metazoa</taxon>
        <taxon>Ecdysozoa</taxon>
        <taxon>Arthropoda</taxon>
        <taxon>Chelicerata</taxon>
        <taxon>Arachnida</taxon>
        <taxon>Araneae</taxon>
        <taxon>Araneomorphae</taxon>
        <taxon>Entelegynae</taxon>
        <taxon>Eresoidea</taxon>
        <taxon>Eresidae</taxon>
        <taxon>Stegodyphus</taxon>
    </lineage>
</organism>
<dbReference type="AlphaFoldDB" id="A0A087T0C9"/>
<evidence type="ECO:0000256" key="1">
    <source>
        <dbReference type="SAM" id="SignalP"/>
    </source>
</evidence>
<feature type="domain" description="MAM" evidence="2">
    <location>
        <begin position="26"/>
        <end position="172"/>
    </location>
</feature>
<dbReference type="SMART" id="SM00137">
    <property type="entry name" value="MAM"/>
    <property type="match status" value="1"/>
</dbReference>
<sequence length="172" mass="19291">MFTSTALTFVFGLALSLTVVNSEQLFTCDFETDTCGFTNEERTTATWVRKDIELGGREGYVMTIEPNDATVQRAKMGKSYSQIQDRTPGCFSFDYYTFGNGTRYFSATQQRNVGKAGIWSFDDTEIISGWQKARISVTIDESTRFILYTMINRSLGEGVVAVDNVALEVNHC</sequence>
<dbReference type="OrthoDB" id="8847287at2759"/>
<dbReference type="EMBL" id="KK112793">
    <property type="protein sequence ID" value="KFM58568.1"/>
    <property type="molecule type" value="Genomic_DNA"/>
</dbReference>
<dbReference type="Pfam" id="PF00629">
    <property type="entry name" value="MAM"/>
    <property type="match status" value="1"/>
</dbReference>
<reference evidence="3 4" key="1">
    <citation type="submission" date="2013-11" db="EMBL/GenBank/DDBJ databases">
        <title>Genome sequencing of Stegodyphus mimosarum.</title>
        <authorList>
            <person name="Bechsgaard J."/>
        </authorList>
    </citation>
    <scope>NUCLEOTIDE SEQUENCE [LARGE SCALE GENOMIC DNA]</scope>
</reference>
<feature type="signal peptide" evidence="1">
    <location>
        <begin position="1"/>
        <end position="22"/>
    </location>
</feature>
<dbReference type="OMA" id="RTCFFEL"/>
<keyword evidence="1" id="KW-0732">Signal</keyword>
<proteinExistence type="predicted"/>
<keyword evidence="4" id="KW-1185">Reference proteome</keyword>
<evidence type="ECO:0000313" key="4">
    <source>
        <dbReference type="Proteomes" id="UP000054359"/>
    </source>
</evidence>
<gene>
    <name evidence="3" type="ORF">X975_13548</name>
</gene>